<dbReference type="InterPro" id="IPR050599">
    <property type="entry name" value="VDCC_alpha-1_subunit"/>
</dbReference>
<evidence type="ECO:0000256" key="5">
    <source>
        <dbReference type="SAM" id="MobiDB-lite"/>
    </source>
</evidence>
<dbReference type="PANTHER" id="PTHR45628">
    <property type="entry name" value="VOLTAGE-DEPENDENT CALCIUM CHANNEL TYPE A SUBUNIT ALPHA-1"/>
    <property type="match status" value="1"/>
</dbReference>
<keyword evidence="1" id="KW-0813">Transport</keyword>
<keyword evidence="2" id="KW-0851">Voltage-gated channel</keyword>
<evidence type="ECO:0000313" key="7">
    <source>
        <dbReference type="Proteomes" id="UP000694941"/>
    </source>
</evidence>
<feature type="region of interest" description="Disordered" evidence="5">
    <location>
        <begin position="219"/>
        <end position="273"/>
    </location>
</feature>
<feature type="compositionally biased region" description="Basic and acidic residues" evidence="5">
    <location>
        <begin position="256"/>
        <end position="267"/>
    </location>
</feature>
<keyword evidence="4" id="KW-0407">Ion channel</keyword>
<keyword evidence="3" id="KW-0406">Ion transport</keyword>
<evidence type="ECO:0000256" key="2">
    <source>
        <dbReference type="ARBA" id="ARBA00022882"/>
    </source>
</evidence>
<sequence>MNMPLNTDGTVMFNATLFALVRTSLHIKTEGNIDEANEELRAVIKKIWKRTSSKLLDQVVPPAGADDDVTVGKFYATFLIQDYFRRFKKRKEEKAAGDVNDPMNAVALTAGLRTLHELGPEIRRAISGSLDVDEFNDGVDIEPMHRRNHPFFGMWTTIRARYPERMRSLHLGPCRSQAKISPTDSALSNYAAANPYSINHIKLPQERYLSSVYGQDLSSLSLGDSEDQEGPRPPTPPPRKFITRGGSFRLPCLNKQDSHEHPFDSDRLPGQQQNRNNQIDQRSLSHIAASLRLAQLPAMAVAGIAPDGEIGHKSVFKRSRGFLREASYFIPTHRASYHGRQFHHSPVRRTLETERLYGEIIGSAESLVGRVLHEQGLGKFCDPEFVRTTQRELAEAINMTDEEMDQAAHEILQAERRRSVPFVPFSDNLMSDDCDLKVQIDDYGEVRSAYTDLRNHEVIVDMNSLYRTRNTCNNTSTSNRYIECDEDTKL</sequence>
<dbReference type="SMART" id="SM01062">
    <property type="entry name" value="Ca_chan_IQ"/>
    <property type="match status" value="1"/>
</dbReference>
<dbReference type="Proteomes" id="UP000694941">
    <property type="component" value="Unplaced"/>
</dbReference>
<dbReference type="RefSeq" id="XP_022258589.1">
    <property type="nucleotide sequence ID" value="XM_022402881.1"/>
</dbReference>
<evidence type="ECO:0000259" key="6">
    <source>
        <dbReference type="SMART" id="SM01062"/>
    </source>
</evidence>
<gene>
    <name evidence="8" type="primary">LOC111089791</name>
</gene>
<accession>A0ABM1TRT3</accession>
<proteinExistence type="predicted"/>
<feature type="domain" description="Voltage-dependent calcium channel alpha-1 subunit IQ" evidence="6">
    <location>
        <begin position="66"/>
        <end position="100"/>
    </location>
</feature>
<evidence type="ECO:0000256" key="4">
    <source>
        <dbReference type="ARBA" id="ARBA00023303"/>
    </source>
</evidence>
<dbReference type="Pfam" id="PF08763">
    <property type="entry name" value="Ca_chan_IQ"/>
    <property type="match status" value="1"/>
</dbReference>
<dbReference type="GeneID" id="111089791"/>
<dbReference type="PANTHER" id="PTHR45628:SF1">
    <property type="entry name" value="VOLTAGE-DEPENDENT CALCIUM CHANNEL TYPE D SUBUNIT ALPHA-1"/>
    <property type="match status" value="1"/>
</dbReference>
<organism evidence="7 8">
    <name type="scientific">Limulus polyphemus</name>
    <name type="common">Atlantic horseshoe crab</name>
    <dbReference type="NCBI Taxonomy" id="6850"/>
    <lineage>
        <taxon>Eukaryota</taxon>
        <taxon>Metazoa</taxon>
        <taxon>Ecdysozoa</taxon>
        <taxon>Arthropoda</taxon>
        <taxon>Chelicerata</taxon>
        <taxon>Merostomata</taxon>
        <taxon>Xiphosura</taxon>
        <taxon>Limulidae</taxon>
        <taxon>Limulus</taxon>
    </lineage>
</organism>
<evidence type="ECO:0000256" key="1">
    <source>
        <dbReference type="ARBA" id="ARBA00022448"/>
    </source>
</evidence>
<dbReference type="Gene3D" id="6.10.250.2180">
    <property type="match status" value="1"/>
</dbReference>
<dbReference type="InterPro" id="IPR014873">
    <property type="entry name" value="VDCC_a1su_IQ"/>
</dbReference>
<evidence type="ECO:0000313" key="8">
    <source>
        <dbReference type="RefSeq" id="XP_022258589.1"/>
    </source>
</evidence>
<keyword evidence="7" id="KW-1185">Reference proteome</keyword>
<reference evidence="8" key="1">
    <citation type="submission" date="2025-08" db="UniProtKB">
        <authorList>
            <consortium name="RefSeq"/>
        </authorList>
    </citation>
    <scope>IDENTIFICATION</scope>
    <source>
        <tissue evidence="8">Muscle</tissue>
    </source>
</reference>
<name>A0ABM1TRT3_LIMPO</name>
<protein>
    <submittedName>
        <fullName evidence="8">Voltage-dependent calcium channel type D subunit alpha-1-like isoform X2</fullName>
    </submittedName>
</protein>
<evidence type="ECO:0000256" key="3">
    <source>
        <dbReference type="ARBA" id="ARBA00023065"/>
    </source>
</evidence>